<accession>A0ABU8VI75</accession>
<dbReference type="EMBL" id="JBBKZU010000008">
    <property type="protein sequence ID" value="MEJ8813367.1"/>
    <property type="molecule type" value="Genomic_DNA"/>
</dbReference>
<dbReference type="Proteomes" id="UP001365846">
    <property type="component" value="Unassembled WGS sequence"/>
</dbReference>
<evidence type="ECO:0000313" key="2">
    <source>
        <dbReference type="Proteomes" id="UP001365846"/>
    </source>
</evidence>
<proteinExistence type="predicted"/>
<organism evidence="1 2">
    <name type="scientific">Variovorax ureilyticus</name>
    <dbReference type="NCBI Taxonomy" id="1836198"/>
    <lineage>
        <taxon>Bacteria</taxon>
        <taxon>Pseudomonadati</taxon>
        <taxon>Pseudomonadota</taxon>
        <taxon>Betaproteobacteria</taxon>
        <taxon>Burkholderiales</taxon>
        <taxon>Comamonadaceae</taxon>
        <taxon>Variovorax</taxon>
    </lineage>
</organism>
<dbReference type="RefSeq" id="WP_340358603.1">
    <property type="nucleotide sequence ID" value="NZ_JBBKZU010000008.1"/>
</dbReference>
<protein>
    <submittedName>
        <fullName evidence="1">DUF2950 domain-containing protein</fullName>
    </submittedName>
</protein>
<sequence length="283" mass="30504">MAVTVTLLGPGVANAQQAYASAEAATRAFHDAIASNDVKALEKVLGPDWRRFVPRDAIGQSDFQAFLAAWDKKHGVVSNGTDKAALTVGEGGWTLPVPLVLKDGSWRFDPAAGADEMRTRRIGRNELSAMQAVLAYFDAQKEYAQRDRDGDGVLSYAQKLASTPGRRDGLYWPADAQGESPLGPRFSSVKPGEGYYGYRYKILTAQGKDAPGGAYDYIIGNRMRAGFALVAWPIQYGETGVTTFMISHSGVLYQKDLGPNGATIAGEMKVFNPDSSWSKVTAP</sequence>
<comment type="caution">
    <text evidence="1">The sequence shown here is derived from an EMBL/GenBank/DDBJ whole genome shotgun (WGS) entry which is preliminary data.</text>
</comment>
<evidence type="ECO:0000313" key="1">
    <source>
        <dbReference type="EMBL" id="MEJ8813367.1"/>
    </source>
</evidence>
<dbReference type="InterPro" id="IPR021556">
    <property type="entry name" value="DUF2950"/>
</dbReference>
<keyword evidence="2" id="KW-1185">Reference proteome</keyword>
<gene>
    <name evidence="1" type="ORF">WKW77_19925</name>
</gene>
<reference evidence="1 2" key="1">
    <citation type="submission" date="2024-03" db="EMBL/GenBank/DDBJ databases">
        <title>Novel species of the genus Variovorax.</title>
        <authorList>
            <person name="Liu Q."/>
            <person name="Xin Y.-H."/>
        </authorList>
    </citation>
    <scope>NUCLEOTIDE SEQUENCE [LARGE SCALE GENOMIC DNA]</scope>
    <source>
        <strain evidence="1 2">KACC 18899</strain>
    </source>
</reference>
<name>A0ABU8VI75_9BURK</name>
<dbReference type="Pfam" id="PF11453">
    <property type="entry name" value="DUF2950"/>
    <property type="match status" value="1"/>
</dbReference>